<evidence type="ECO:0000256" key="1">
    <source>
        <dbReference type="ARBA" id="ARBA00006992"/>
    </source>
</evidence>
<gene>
    <name evidence="6" type="ORF">CTAYLR_004535</name>
</gene>
<evidence type="ECO:0000313" key="7">
    <source>
        <dbReference type="Proteomes" id="UP001230188"/>
    </source>
</evidence>
<keyword evidence="7" id="KW-1185">Reference proteome</keyword>
<feature type="region of interest" description="Disordered" evidence="2">
    <location>
        <begin position="577"/>
        <end position="596"/>
    </location>
</feature>
<evidence type="ECO:0000259" key="3">
    <source>
        <dbReference type="Pfam" id="PF13871"/>
    </source>
</evidence>
<dbReference type="InterPro" id="IPR026937">
    <property type="entry name" value="SBNO_Helicase_C_dom"/>
</dbReference>
<feature type="region of interest" description="Disordered" evidence="2">
    <location>
        <begin position="636"/>
        <end position="670"/>
    </location>
</feature>
<dbReference type="InterPro" id="IPR027417">
    <property type="entry name" value="P-loop_NTPase"/>
</dbReference>
<dbReference type="Gene3D" id="3.40.50.300">
    <property type="entry name" value="P-loop containing nucleotide triphosphate hydrolases"/>
    <property type="match status" value="1"/>
</dbReference>
<dbReference type="GO" id="GO:0005634">
    <property type="term" value="C:nucleus"/>
    <property type="evidence" value="ECO:0007669"/>
    <property type="project" value="TreeGrafter"/>
</dbReference>
<dbReference type="PANTHER" id="PTHR12706">
    <property type="entry name" value="STRAWBERRY NOTCH-RELATED"/>
    <property type="match status" value="1"/>
</dbReference>
<dbReference type="SUPFAM" id="SSF52540">
    <property type="entry name" value="P-loop containing nucleoside triphosphate hydrolases"/>
    <property type="match status" value="1"/>
</dbReference>
<proteinExistence type="inferred from homology"/>
<dbReference type="InterPro" id="IPR057332">
    <property type="entry name" value="SBNO_a/b_dom"/>
</dbReference>
<dbReference type="Pfam" id="PF13872">
    <property type="entry name" value="AAA_34"/>
    <property type="match status" value="1"/>
</dbReference>
<dbReference type="Pfam" id="PF25373">
    <property type="entry name" value="SBNO"/>
    <property type="match status" value="1"/>
</dbReference>
<evidence type="ECO:0000256" key="2">
    <source>
        <dbReference type="SAM" id="MobiDB-lite"/>
    </source>
</evidence>
<accession>A0AAD7XN22</accession>
<comment type="similarity">
    <text evidence="1">Belongs to the SBNO family.</text>
</comment>
<feature type="compositionally biased region" description="Low complexity" evidence="2">
    <location>
        <begin position="658"/>
        <end position="667"/>
    </location>
</feature>
<feature type="compositionally biased region" description="Low complexity" evidence="2">
    <location>
        <begin position="578"/>
        <end position="587"/>
    </location>
</feature>
<feature type="domain" description="Strawberry notch helicase C" evidence="3">
    <location>
        <begin position="617"/>
        <end position="955"/>
    </location>
</feature>
<organism evidence="6 7">
    <name type="scientific">Chrysophaeum taylorii</name>
    <dbReference type="NCBI Taxonomy" id="2483200"/>
    <lineage>
        <taxon>Eukaryota</taxon>
        <taxon>Sar</taxon>
        <taxon>Stramenopiles</taxon>
        <taxon>Ochrophyta</taxon>
        <taxon>Pelagophyceae</taxon>
        <taxon>Pelagomonadales</taxon>
        <taxon>Pelagomonadaceae</taxon>
        <taxon>Chrysophaeum</taxon>
    </lineage>
</organism>
<evidence type="ECO:0000259" key="4">
    <source>
        <dbReference type="Pfam" id="PF13872"/>
    </source>
</evidence>
<dbReference type="GO" id="GO:0006355">
    <property type="term" value="P:regulation of DNA-templated transcription"/>
    <property type="evidence" value="ECO:0007669"/>
    <property type="project" value="InterPro"/>
</dbReference>
<dbReference type="EMBL" id="JAQMWT010000034">
    <property type="protein sequence ID" value="KAJ8613239.1"/>
    <property type="molecule type" value="Genomic_DNA"/>
</dbReference>
<dbReference type="GO" id="GO:0031490">
    <property type="term" value="F:chromatin DNA binding"/>
    <property type="evidence" value="ECO:0007669"/>
    <property type="project" value="TreeGrafter"/>
</dbReference>
<dbReference type="GO" id="GO:0042393">
    <property type="term" value="F:histone binding"/>
    <property type="evidence" value="ECO:0007669"/>
    <property type="project" value="TreeGrafter"/>
</dbReference>
<dbReference type="AlphaFoldDB" id="A0AAD7XN22"/>
<feature type="region of interest" description="Disordered" evidence="2">
    <location>
        <begin position="1207"/>
        <end position="1226"/>
    </location>
</feature>
<comment type="caution">
    <text evidence="6">The sequence shown here is derived from an EMBL/GenBank/DDBJ whole genome shotgun (WGS) entry which is preliminary data.</text>
</comment>
<dbReference type="Proteomes" id="UP001230188">
    <property type="component" value="Unassembled WGS sequence"/>
</dbReference>
<name>A0AAD7XN22_9STRA</name>
<evidence type="ECO:0000259" key="5">
    <source>
        <dbReference type="Pfam" id="PF25373"/>
    </source>
</evidence>
<feature type="domain" description="SBNO alpha/beta" evidence="5">
    <location>
        <begin position="992"/>
        <end position="1082"/>
    </location>
</feature>
<reference evidence="6" key="1">
    <citation type="submission" date="2023-01" db="EMBL/GenBank/DDBJ databases">
        <title>Metagenome sequencing of chrysophaentin producing Chrysophaeum taylorii.</title>
        <authorList>
            <person name="Davison J."/>
            <person name="Bewley C."/>
        </authorList>
    </citation>
    <scope>NUCLEOTIDE SEQUENCE</scope>
    <source>
        <strain evidence="6">NIES-1699</strain>
    </source>
</reference>
<evidence type="ECO:0000313" key="6">
    <source>
        <dbReference type="EMBL" id="KAJ8613239.1"/>
    </source>
</evidence>
<sequence>MDAEATRVARRIIGRLGMASRGGGGAEERMVREALRAKVGMLGWRRAEAVVEQQMRGTLVLMASSNKTAAPPPPHSGEVEKGRGEDDENVVGEEIEAEVFQQYRCESEGVPAARPHPGDIAESGLLASVPLPRLTYCTRALATRTDVLSDLQLEGVLHACQRHAALSNGVRFGFFLGDGAGVGKGRQIAAIILDSVARGRQKHLWFSIASDLRLDAERDLRDVGCHVGVVDGCGGLDASAKLAFGSTNAKRGVLFSTYSTLISATKEKKRIDQLVTWCGGPGFEGCLVFDEAHKAKNFDAKKEQASTKMAQAVIAIQDRLPRARVVYASATGVSEISNMAYASRLGLWGPGTSFDTFKLFSEVMDKRGVGALEMLALELKASGAYVSRGLSWGQCEFEHVVCRLPKSAISVYDRAATWWRALRRAFDIALGMVERAGSKSKNRGITWQRFWGAQLRFFKEVQTAMKVPFVVDEAEAALAADCVVVIGLQATGEAGLDHAMVRHHPGDVVPAAVSAAKVSASRFVREYFPVQEVLEKEEEEPLPSSSSYSDDAVAAILEVDGRPAPPADRVKRHKEFLEQAAASSSSREPPPPPLPELVALRDAALRALEAVDVPASPLDVLIDALGGTGKVAEMTGRSSRIARRDPSAGPLRYEVRDQQGSGSSSDSLNIRERKAFMDGKKSVAIISDAASTGVSLHAAVGTPAAHKRRVHVTLELAWSADKSIQQLGRSHRANQVTAPVYKLVTTDLAGENRFAAAVARRLSNLGALTKGDRRAASGQDLSDFDVDNKHGRQALGKMAQACTNRFDNKIAYDLSLEKLPRLAEAVRKARDAVSSSSSSSSSSVPSSSSSSLFATLLERAGGMLRREALSGEPPTSFGALDDDDDSMALCVLARRAYAELEIDPKKQNEVRTFLNRLQALDVVAQNLLFEYFASCYAAVVGDAKANGTLDAGVADIRATSAKIDRSEVVQVDEVSGAETRLSEITLDRGVDWDAVEQRAAETSSSSPWETGFYRSRRPLPSTKKHGVLLAVRKAGTTNFVITRPNTGTSPYEMLLQDLRDKYAPAGDLESVAADWTRQYEDADTVDRGARKIRIGIVSGAVVPFWRALETTVANNRLSMTRAEQALKVCRVALDDGTRLVGIRFPIDVLPALRGYLRTEKHARASKNVRVDDPTPVDDAAFAAASTPPKTITSFFKPVNGNKRAVVSSLTSNKPPQKKKPKKAADSSIRTFFAPPPSFSECPCCGDMIETNKINAHLDAGCGAAAPPEYNNV</sequence>
<dbReference type="PANTHER" id="PTHR12706:SF33">
    <property type="entry name" value="PROTEIN WITH HELICASE_C DOMAIN"/>
    <property type="match status" value="1"/>
</dbReference>
<feature type="domain" description="Strawberry notch AAA" evidence="4">
    <location>
        <begin position="115"/>
        <end position="414"/>
    </location>
</feature>
<feature type="region of interest" description="Disordered" evidence="2">
    <location>
        <begin position="65"/>
        <end position="85"/>
    </location>
</feature>
<protein>
    <submittedName>
        <fullName evidence="6">Uncharacterized protein</fullName>
    </submittedName>
</protein>
<dbReference type="InterPro" id="IPR039187">
    <property type="entry name" value="SNO_AAA"/>
</dbReference>
<dbReference type="Pfam" id="PF13871">
    <property type="entry name" value="Helicase_C_4"/>
    <property type="match status" value="1"/>
</dbReference>
<dbReference type="InterPro" id="IPR026741">
    <property type="entry name" value="SNO"/>
</dbReference>